<evidence type="ECO:0000313" key="1">
    <source>
        <dbReference type="EMBL" id="EXB65263.1"/>
    </source>
</evidence>
<dbReference type="Proteomes" id="UP000030645">
    <property type="component" value="Unassembled WGS sequence"/>
</dbReference>
<sequence length="78" mass="8697">MRRIVAASSCPTPSMVVRQREVPPEVKTQTQLSVKVRSLLAWPGAVVRDHTDCIALREGLTFAHSCRLRIMVAEIDVI</sequence>
<protein>
    <submittedName>
        <fullName evidence="1">Uncharacterized protein</fullName>
    </submittedName>
</protein>
<dbReference type="AlphaFoldDB" id="W9RQM4"/>
<reference evidence="2" key="1">
    <citation type="submission" date="2013-01" db="EMBL/GenBank/DDBJ databases">
        <title>Draft Genome Sequence of a Mulberry Tree, Morus notabilis C.K. Schneid.</title>
        <authorList>
            <person name="He N."/>
            <person name="Zhao S."/>
        </authorList>
    </citation>
    <scope>NUCLEOTIDE SEQUENCE</scope>
</reference>
<gene>
    <name evidence="1" type="ORF">L484_025342</name>
</gene>
<dbReference type="EMBL" id="KE344510">
    <property type="protein sequence ID" value="EXB65263.1"/>
    <property type="molecule type" value="Genomic_DNA"/>
</dbReference>
<name>W9RQM4_9ROSA</name>
<accession>W9RQM4</accession>
<proteinExistence type="predicted"/>
<keyword evidence="2" id="KW-1185">Reference proteome</keyword>
<evidence type="ECO:0000313" key="2">
    <source>
        <dbReference type="Proteomes" id="UP000030645"/>
    </source>
</evidence>
<organism evidence="1 2">
    <name type="scientific">Morus notabilis</name>
    <dbReference type="NCBI Taxonomy" id="981085"/>
    <lineage>
        <taxon>Eukaryota</taxon>
        <taxon>Viridiplantae</taxon>
        <taxon>Streptophyta</taxon>
        <taxon>Embryophyta</taxon>
        <taxon>Tracheophyta</taxon>
        <taxon>Spermatophyta</taxon>
        <taxon>Magnoliopsida</taxon>
        <taxon>eudicotyledons</taxon>
        <taxon>Gunneridae</taxon>
        <taxon>Pentapetalae</taxon>
        <taxon>rosids</taxon>
        <taxon>fabids</taxon>
        <taxon>Rosales</taxon>
        <taxon>Moraceae</taxon>
        <taxon>Moreae</taxon>
        <taxon>Morus</taxon>
    </lineage>
</organism>